<feature type="compositionally biased region" description="Basic residues" evidence="1">
    <location>
        <begin position="183"/>
        <end position="192"/>
    </location>
</feature>
<comment type="caution">
    <text evidence="3">The sequence shown here is derived from an EMBL/GenBank/DDBJ whole genome shotgun (WGS) entry which is preliminary data.</text>
</comment>
<protein>
    <recommendedName>
        <fullName evidence="5">Lipoprotein</fullName>
    </recommendedName>
</protein>
<organism evidence="3 4">
    <name type="scientific">Streptomyces gamaensis</name>
    <dbReference type="NCBI Taxonomy" id="1763542"/>
    <lineage>
        <taxon>Bacteria</taxon>
        <taxon>Bacillati</taxon>
        <taxon>Actinomycetota</taxon>
        <taxon>Actinomycetes</taxon>
        <taxon>Kitasatosporales</taxon>
        <taxon>Streptomycetaceae</taxon>
        <taxon>Streptomyces</taxon>
    </lineage>
</organism>
<evidence type="ECO:0008006" key="5">
    <source>
        <dbReference type="Google" id="ProtNLM"/>
    </source>
</evidence>
<evidence type="ECO:0000256" key="2">
    <source>
        <dbReference type="SAM" id="SignalP"/>
    </source>
</evidence>
<evidence type="ECO:0000313" key="4">
    <source>
        <dbReference type="Proteomes" id="UP001596083"/>
    </source>
</evidence>
<accession>A0ABW0YWN4</accession>
<name>A0ABW0YWN4_9ACTN</name>
<keyword evidence="4" id="KW-1185">Reference proteome</keyword>
<dbReference type="EMBL" id="JBHSPB010000004">
    <property type="protein sequence ID" value="MFC5720167.1"/>
    <property type="molecule type" value="Genomic_DNA"/>
</dbReference>
<reference evidence="4" key="1">
    <citation type="journal article" date="2019" name="Int. J. Syst. Evol. Microbiol.">
        <title>The Global Catalogue of Microorganisms (GCM) 10K type strain sequencing project: providing services to taxonomists for standard genome sequencing and annotation.</title>
        <authorList>
            <consortium name="The Broad Institute Genomics Platform"/>
            <consortium name="The Broad Institute Genome Sequencing Center for Infectious Disease"/>
            <person name="Wu L."/>
            <person name="Ma J."/>
        </authorList>
    </citation>
    <scope>NUCLEOTIDE SEQUENCE [LARGE SCALE GENOMIC DNA]</scope>
    <source>
        <strain evidence="4">CGMCC 4.7304</strain>
    </source>
</reference>
<evidence type="ECO:0000313" key="3">
    <source>
        <dbReference type="EMBL" id="MFC5720167.1"/>
    </source>
</evidence>
<evidence type="ECO:0000256" key="1">
    <source>
        <dbReference type="SAM" id="MobiDB-lite"/>
    </source>
</evidence>
<keyword evidence="2" id="KW-0732">Signal</keyword>
<feature type="compositionally biased region" description="Low complexity" evidence="1">
    <location>
        <begin position="143"/>
        <end position="170"/>
    </location>
</feature>
<sequence length="219" mass="21462">MGASRRSRGGKAWCAAGALALLAPAALALTGCEPAGGGLDVSTVSYTTGDLAAARLKQAGYDVAWLDCLGKADAGGGTPASGSPRPVTAVGVDCKGMTADKRAIIVYGRVTGIDGTSCLRGRLTAKVAGKEVFTASVLGDCSGTGTATGRATGTDTAAPGTPTAECTCPPGASPSPTGAPPKKPQKPQKPPHKPPPSPPSPTCTPDPPGGKQQHPPAAK</sequence>
<gene>
    <name evidence="3" type="ORF">ACFP1Z_08300</name>
</gene>
<feature type="compositionally biased region" description="Pro residues" evidence="1">
    <location>
        <begin position="171"/>
        <end position="182"/>
    </location>
</feature>
<feature type="signal peptide" evidence="2">
    <location>
        <begin position="1"/>
        <end position="28"/>
    </location>
</feature>
<dbReference type="RefSeq" id="WP_390315273.1">
    <property type="nucleotide sequence ID" value="NZ_JBHSPB010000004.1"/>
</dbReference>
<feature type="chain" id="PRO_5045103028" description="Lipoprotein" evidence="2">
    <location>
        <begin position="29"/>
        <end position="219"/>
    </location>
</feature>
<proteinExistence type="predicted"/>
<dbReference type="Proteomes" id="UP001596083">
    <property type="component" value="Unassembled WGS sequence"/>
</dbReference>
<feature type="region of interest" description="Disordered" evidence="1">
    <location>
        <begin position="138"/>
        <end position="219"/>
    </location>
</feature>
<dbReference type="PROSITE" id="PS51257">
    <property type="entry name" value="PROKAR_LIPOPROTEIN"/>
    <property type="match status" value="1"/>
</dbReference>
<feature type="compositionally biased region" description="Pro residues" evidence="1">
    <location>
        <begin position="193"/>
        <end position="208"/>
    </location>
</feature>